<dbReference type="Gene3D" id="3.30.30.30">
    <property type="match status" value="1"/>
</dbReference>
<evidence type="ECO:0000256" key="4">
    <source>
        <dbReference type="ARBA" id="ARBA00022643"/>
    </source>
</evidence>
<comment type="cofactor">
    <cofactor evidence="1">
        <name>FMN</name>
        <dbReference type="ChEBI" id="CHEBI:58210"/>
    </cofactor>
</comment>
<evidence type="ECO:0000256" key="6">
    <source>
        <dbReference type="ARBA" id="ARBA00022840"/>
    </source>
</evidence>
<protein>
    <recommendedName>
        <fullName evidence="2">non-chaperonin molecular chaperone ATPase</fullName>
        <ecNumber evidence="2">3.6.4.10</ecNumber>
    </recommendedName>
</protein>
<dbReference type="Gene3D" id="2.30.110.10">
    <property type="entry name" value="Electron Transport, Fmn-binding Protein, Chain A"/>
    <property type="match status" value="1"/>
</dbReference>
<evidence type="ECO:0000256" key="9">
    <source>
        <dbReference type="ARBA" id="ARBA00048056"/>
    </source>
</evidence>
<dbReference type="STRING" id="105984.A0A427Y4N1"/>
<dbReference type="RefSeq" id="XP_028478812.1">
    <property type="nucleotide sequence ID" value="XM_028619840.1"/>
</dbReference>
<gene>
    <name evidence="12" type="ORF">EHS24_004226</name>
</gene>
<dbReference type="GO" id="GO:0005524">
    <property type="term" value="F:ATP binding"/>
    <property type="evidence" value="ECO:0007669"/>
    <property type="project" value="UniProtKB-KW"/>
</dbReference>
<evidence type="ECO:0000256" key="10">
    <source>
        <dbReference type="SAM" id="MobiDB-lite"/>
    </source>
</evidence>
<keyword evidence="4" id="KW-0288">FMN</keyword>
<sequence>MASRKPFKEAEASRPDFDSSATPFFTKTPQPDWKPGGGLNDLPSAQEFKPENATWRSIDPDTHDKTAMYKMMISAIQPRPIAFVSTLSPDGAANLAPISFFNMVAPDPPTVMISVSTKGGALKDTNLNIKNLKEFAVSIISEPFLEAANYTAVDAPAGVDEWALSGLTKRESEPPRPIAWLRPRVSLESTDQEVESDLKHWPCRGQGHHDLYLATANGVIGGKVTDEMGVIGRKVTEKEVESDMKHWPFKVKAIEPYIEVGHRGEAYVTVSKATVTVYAHFYDWPSMVAIKVKEVAETYFYDWRSMVVVKATEVAETYFCDWPSMLAIKVTEVAETLIYD</sequence>
<evidence type="ECO:0000256" key="1">
    <source>
        <dbReference type="ARBA" id="ARBA00001917"/>
    </source>
</evidence>
<dbReference type="FunFam" id="3.30.30.30:FF:000005">
    <property type="entry name" value="Heat shock protein ssb1"/>
    <property type="match status" value="1"/>
</dbReference>
<dbReference type="InterPro" id="IPR012349">
    <property type="entry name" value="Split_barrel_FMN-bd"/>
</dbReference>
<feature type="compositionally biased region" description="Basic and acidic residues" evidence="10">
    <location>
        <begin position="1"/>
        <end position="17"/>
    </location>
</feature>
<dbReference type="GeneID" id="39588769"/>
<feature type="region of interest" description="Disordered" evidence="10">
    <location>
        <begin position="1"/>
        <end position="44"/>
    </location>
</feature>
<dbReference type="PANTHER" id="PTHR33798">
    <property type="entry name" value="FLAVOPROTEIN OXYGENASE"/>
    <property type="match status" value="1"/>
</dbReference>
<evidence type="ECO:0000256" key="3">
    <source>
        <dbReference type="ARBA" id="ARBA00022630"/>
    </source>
</evidence>
<accession>A0A427Y4N1</accession>
<dbReference type="SUPFAM" id="SSF50475">
    <property type="entry name" value="FMN-binding split barrel"/>
    <property type="match status" value="1"/>
</dbReference>
<evidence type="ECO:0000259" key="11">
    <source>
        <dbReference type="Pfam" id="PF01613"/>
    </source>
</evidence>
<dbReference type="EC" id="3.6.4.10" evidence="2"/>
<keyword evidence="7" id="KW-0143">Chaperone</keyword>
<reference evidence="12 13" key="1">
    <citation type="submission" date="2018-11" db="EMBL/GenBank/DDBJ databases">
        <title>Genome sequence of Apiotrichum porosum DSM 27194.</title>
        <authorList>
            <person name="Aliyu H."/>
            <person name="Gorte O."/>
            <person name="Ochsenreither K."/>
        </authorList>
    </citation>
    <scope>NUCLEOTIDE SEQUENCE [LARGE SCALE GENOMIC DNA]</scope>
    <source>
        <strain evidence="12 13">DSM 27194</strain>
    </source>
</reference>
<feature type="compositionally biased region" description="Polar residues" evidence="10">
    <location>
        <begin position="19"/>
        <end position="29"/>
    </location>
</feature>
<comment type="caution">
    <text evidence="12">The sequence shown here is derived from an EMBL/GenBank/DDBJ whole genome shotgun (WGS) entry which is preliminary data.</text>
</comment>
<dbReference type="InterPro" id="IPR002563">
    <property type="entry name" value="Flavin_Rdtase-like_dom"/>
</dbReference>
<evidence type="ECO:0000256" key="7">
    <source>
        <dbReference type="ARBA" id="ARBA00023186"/>
    </source>
</evidence>
<dbReference type="AlphaFoldDB" id="A0A427Y4N1"/>
<keyword evidence="13" id="KW-1185">Reference proteome</keyword>
<feature type="domain" description="Flavin reductase like" evidence="11">
    <location>
        <begin position="78"/>
        <end position="173"/>
    </location>
</feature>
<evidence type="ECO:0000256" key="5">
    <source>
        <dbReference type="ARBA" id="ARBA00022741"/>
    </source>
</evidence>
<dbReference type="PANTHER" id="PTHR33798:SF5">
    <property type="entry name" value="FLAVIN REDUCTASE LIKE DOMAIN-CONTAINING PROTEIN"/>
    <property type="match status" value="1"/>
</dbReference>
<keyword evidence="6" id="KW-0067">ATP-binding</keyword>
<dbReference type="EMBL" id="RSCE01000002">
    <property type="protein sequence ID" value="RSH86027.1"/>
    <property type="molecule type" value="Genomic_DNA"/>
</dbReference>
<evidence type="ECO:0000256" key="2">
    <source>
        <dbReference type="ARBA" id="ARBA00012554"/>
    </source>
</evidence>
<evidence type="ECO:0000256" key="8">
    <source>
        <dbReference type="ARBA" id="ARBA00038054"/>
    </source>
</evidence>
<dbReference type="Proteomes" id="UP000279236">
    <property type="component" value="Unassembled WGS sequence"/>
</dbReference>
<evidence type="ECO:0000313" key="12">
    <source>
        <dbReference type="EMBL" id="RSH86027.1"/>
    </source>
</evidence>
<comment type="catalytic activity">
    <reaction evidence="9">
        <text>ATP + H2O = ADP + phosphate + H(+)</text>
        <dbReference type="Rhea" id="RHEA:13065"/>
        <dbReference type="ChEBI" id="CHEBI:15377"/>
        <dbReference type="ChEBI" id="CHEBI:15378"/>
        <dbReference type="ChEBI" id="CHEBI:30616"/>
        <dbReference type="ChEBI" id="CHEBI:43474"/>
        <dbReference type="ChEBI" id="CHEBI:456216"/>
        <dbReference type="EC" id="3.6.4.10"/>
    </reaction>
</comment>
<keyword evidence="5" id="KW-0547">Nucleotide-binding</keyword>
<name>A0A427Y4N1_9TREE</name>
<proteinExistence type="inferred from homology"/>
<dbReference type="Pfam" id="PF01613">
    <property type="entry name" value="Flavin_Reduct"/>
    <property type="match status" value="1"/>
</dbReference>
<dbReference type="OrthoDB" id="298012at2759"/>
<comment type="similarity">
    <text evidence="8">Belongs to the flavoredoxin family.</text>
</comment>
<evidence type="ECO:0000313" key="13">
    <source>
        <dbReference type="Proteomes" id="UP000279236"/>
    </source>
</evidence>
<organism evidence="12 13">
    <name type="scientific">Apiotrichum porosum</name>
    <dbReference type="NCBI Taxonomy" id="105984"/>
    <lineage>
        <taxon>Eukaryota</taxon>
        <taxon>Fungi</taxon>
        <taxon>Dikarya</taxon>
        <taxon>Basidiomycota</taxon>
        <taxon>Agaricomycotina</taxon>
        <taxon>Tremellomycetes</taxon>
        <taxon>Trichosporonales</taxon>
        <taxon>Trichosporonaceae</taxon>
        <taxon>Apiotrichum</taxon>
    </lineage>
</organism>
<keyword evidence="3" id="KW-0285">Flavoprotein</keyword>
<dbReference type="GO" id="GO:0010181">
    <property type="term" value="F:FMN binding"/>
    <property type="evidence" value="ECO:0007669"/>
    <property type="project" value="InterPro"/>
</dbReference>